<comment type="subcellular location">
    <subcellularLocation>
        <location evidence="1">Membrane</location>
        <topology evidence="1">Multi-pass membrane protein</topology>
    </subcellularLocation>
</comment>
<dbReference type="OrthoDB" id="5401779at2759"/>
<sequence>MSTNQVNRGHWVFIPAVVFSCLSPIFTILRYYARFQKKWDFGKDDWVILVSTVFCMAMNGILIAATCYGYGKPGESLDHFDKLKAMEFFILSQIFYKITINLTKASIVLLYLRIFPDQRFRQICRGLLVLTALYGTATTLATVFQCGPFVTKAWDTSNSNGTCINTTGFWYANAGFNILADLIILVLPIRTLCKLHMPTGPKLAVIAVFALGAFVIIATIIRMTALHVTAKSSDPTHDISATSWTIVEANVAIICACLPSCRMLLSCVLPRFFPRSTDRQVEEIELQERNKKHTPDLPNQAQFASRPLPYHGDDVPGPSSQGILSDLPPKAEIPGTGLPQHTGSREFNHIEHQESSGSRLYAAGPSKSPEEGHRMPSRANSLRRSLSKASQRVRDHTRNSYLKPTLEEGSSSLAQLKQPEDARINEGRPSLAAESMNAQSMNDEESEYLQAAESPTGFL</sequence>
<evidence type="ECO:0000259" key="8">
    <source>
        <dbReference type="Pfam" id="PF20684"/>
    </source>
</evidence>
<dbReference type="PANTHER" id="PTHR33048">
    <property type="entry name" value="PTH11-LIKE INTEGRAL MEMBRANE PROTEIN (AFU_ORTHOLOGUE AFUA_5G11245)"/>
    <property type="match status" value="1"/>
</dbReference>
<evidence type="ECO:0000256" key="7">
    <source>
        <dbReference type="SAM" id="Phobius"/>
    </source>
</evidence>
<dbReference type="AlphaFoldDB" id="A0A3D8QUY2"/>
<comment type="caution">
    <text evidence="9">The sequence shown here is derived from an EMBL/GenBank/DDBJ whole genome shotgun (WGS) entry which is preliminary data.</text>
</comment>
<dbReference type="Pfam" id="PF20684">
    <property type="entry name" value="Fung_rhodopsin"/>
    <property type="match status" value="1"/>
</dbReference>
<evidence type="ECO:0000256" key="3">
    <source>
        <dbReference type="ARBA" id="ARBA00022989"/>
    </source>
</evidence>
<keyword evidence="10" id="KW-1185">Reference proteome</keyword>
<protein>
    <recommendedName>
        <fullName evidence="8">Rhodopsin domain-containing protein</fullName>
    </recommendedName>
</protein>
<feature type="transmembrane region" description="Helical" evidence="7">
    <location>
        <begin position="94"/>
        <end position="115"/>
    </location>
</feature>
<keyword evidence="3 7" id="KW-1133">Transmembrane helix</keyword>
<feature type="transmembrane region" description="Helical" evidence="7">
    <location>
        <begin position="203"/>
        <end position="221"/>
    </location>
</feature>
<accession>A0A3D8QUY2</accession>
<feature type="transmembrane region" description="Helical" evidence="7">
    <location>
        <begin position="12"/>
        <end position="33"/>
    </location>
</feature>
<feature type="transmembrane region" description="Helical" evidence="7">
    <location>
        <begin position="45"/>
        <end position="71"/>
    </location>
</feature>
<evidence type="ECO:0000313" key="10">
    <source>
        <dbReference type="Proteomes" id="UP000256328"/>
    </source>
</evidence>
<feature type="compositionally biased region" description="Basic and acidic residues" evidence="6">
    <location>
        <begin position="343"/>
        <end position="354"/>
    </location>
</feature>
<dbReference type="EMBL" id="PDLN01000015">
    <property type="protein sequence ID" value="RDW65585.1"/>
    <property type="molecule type" value="Genomic_DNA"/>
</dbReference>
<evidence type="ECO:0000256" key="6">
    <source>
        <dbReference type="SAM" id="MobiDB-lite"/>
    </source>
</evidence>
<gene>
    <name evidence="9" type="ORF">BP5796_10277</name>
</gene>
<organism evidence="9 10">
    <name type="scientific">Coleophoma crateriformis</name>
    <dbReference type="NCBI Taxonomy" id="565419"/>
    <lineage>
        <taxon>Eukaryota</taxon>
        <taxon>Fungi</taxon>
        <taxon>Dikarya</taxon>
        <taxon>Ascomycota</taxon>
        <taxon>Pezizomycotina</taxon>
        <taxon>Leotiomycetes</taxon>
        <taxon>Helotiales</taxon>
        <taxon>Dermateaceae</taxon>
        <taxon>Coleophoma</taxon>
    </lineage>
</organism>
<feature type="compositionally biased region" description="Polar residues" evidence="6">
    <location>
        <begin position="378"/>
        <end position="390"/>
    </location>
</feature>
<reference evidence="9 10" key="1">
    <citation type="journal article" date="2018" name="IMA Fungus">
        <title>IMA Genome-F 9: Draft genome sequence of Annulohypoxylon stygium, Aspergillus mulundensis, Berkeleyomyces basicola (syn. Thielaviopsis basicola), Ceratocystis smalleyi, two Cercospora beticola strains, Coleophoma cylindrospora, Fusarium fracticaudum, Phialophora cf. hyalina, and Morchella septimelata.</title>
        <authorList>
            <person name="Wingfield B.D."/>
            <person name="Bills G.F."/>
            <person name="Dong Y."/>
            <person name="Huang W."/>
            <person name="Nel W.J."/>
            <person name="Swalarsk-Parry B.S."/>
            <person name="Vaghefi N."/>
            <person name="Wilken P.M."/>
            <person name="An Z."/>
            <person name="de Beer Z.W."/>
            <person name="De Vos L."/>
            <person name="Chen L."/>
            <person name="Duong T.A."/>
            <person name="Gao Y."/>
            <person name="Hammerbacher A."/>
            <person name="Kikkert J.R."/>
            <person name="Li Y."/>
            <person name="Li H."/>
            <person name="Li K."/>
            <person name="Li Q."/>
            <person name="Liu X."/>
            <person name="Ma X."/>
            <person name="Naidoo K."/>
            <person name="Pethybridge S.J."/>
            <person name="Sun J."/>
            <person name="Steenkamp E.T."/>
            <person name="van der Nest M.A."/>
            <person name="van Wyk S."/>
            <person name="Wingfield M.J."/>
            <person name="Xiong C."/>
            <person name="Yue Q."/>
            <person name="Zhang X."/>
        </authorList>
    </citation>
    <scope>NUCLEOTIDE SEQUENCE [LARGE SCALE GENOMIC DNA]</scope>
    <source>
        <strain evidence="9 10">BP5796</strain>
    </source>
</reference>
<dbReference type="PANTHER" id="PTHR33048:SF55">
    <property type="entry name" value="INTEGRAL MEMBRANE PROTEIN"/>
    <property type="match status" value="1"/>
</dbReference>
<dbReference type="Proteomes" id="UP000256328">
    <property type="component" value="Unassembled WGS sequence"/>
</dbReference>
<feature type="transmembrane region" description="Helical" evidence="7">
    <location>
        <begin position="127"/>
        <end position="150"/>
    </location>
</feature>
<feature type="domain" description="Rhodopsin" evidence="8">
    <location>
        <begin position="29"/>
        <end position="266"/>
    </location>
</feature>
<keyword evidence="2 7" id="KW-0812">Transmembrane</keyword>
<dbReference type="GO" id="GO:0016020">
    <property type="term" value="C:membrane"/>
    <property type="evidence" value="ECO:0007669"/>
    <property type="project" value="UniProtKB-SubCell"/>
</dbReference>
<keyword evidence="4 7" id="KW-0472">Membrane</keyword>
<evidence type="ECO:0000256" key="5">
    <source>
        <dbReference type="ARBA" id="ARBA00038359"/>
    </source>
</evidence>
<evidence type="ECO:0000313" key="9">
    <source>
        <dbReference type="EMBL" id="RDW65585.1"/>
    </source>
</evidence>
<feature type="region of interest" description="Disordered" evidence="6">
    <location>
        <begin position="287"/>
        <end position="459"/>
    </location>
</feature>
<feature type="transmembrane region" description="Helical" evidence="7">
    <location>
        <begin position="170"/>
        <end position="191"/>
    </location>
</feature>
<dbReference type="InterPro" id="IPR052337">
    <property type="entry name" value="SAT4-like"/>
</dbReference>
<dbReference type="InterPro" id="IPR049326">
    <property type="entry name" value="Rhodopsin_dom_fungi"/>
</dbReference>
<evidence type="ECO:0000256" key="2">
    <source>
        <dbReference type="ARBA" id="ARBA00022692"/>
    </source>
</evidence>
<comment type="similarity">
    <text evidence="5">Belongs to the SAT4 family.</text>
</comment>
<proteinExistence type="inferred from homology"/>
<name>A0A3D8QUY2_9HELO</name>
<evidence type="ECO:0000256" key="1">
    <source>
        <dbReference type="ARBA" id="ARBA00004141"/>
    </source>
</evidence>
<evidence type="ECO:0000256" key="4">
    <source>
        <dbReference type="ARBA" id="ARBA00023136"/>
    </source>
</evidence>